<dbReference type="SUPFAM" id="SSF48008">
    <property type="entry name" value="GntR ligand-binding domain-like"/>
    <property type="match status" value="1"/>
</dbReference>
<comment type="caution">
    <text evidence="5">The sequence shown here is derived from an EMBL/GenBank/DDBJ whole genome shotgun (WGS) entry which is preliminary data.</text>
</comment>
<dbReference type="GO" id="GO:0003677">
    <property type="term" value="F:DNA binding"/>
    <property type="evidence" value="ECO:0007669"/>
    <property type="project" value="UniProtKB-KW"/>
</dbReference>
<evidence type="ECO:0000256" key="1">
    <source>
        <dbReference type="ARBA" id="ARBA00023015"/>
    </source>
</evidence>
<dbReference type="SMART" id="SM00345">
    <property type="entry name" value="HTH_GNTR"/>
    <property type="match status" value="1"/>
</dbReference>
<dbReference type="PROSITE" id="PS50949">
    <property type="entry name" value="HTH_GNTR"/>
    <property type="match status" value="1"/>
</dbReference>
<dbReference type="Proteomes" id="UP000309747">
    <property type="component" value="Unassembled WGS sequence"/>
</dbReference>
<evidence type="ECO:0000256" key="2">
    <source>
        <dbReference type="ARBA" id="ARBA00023125"/>
    </source>
</evidence>
<accession>A0A4U0R830</accession>
<dbReference type="GO" id="GO:0003700">
    <property type="term" value="F:DNA-binding transcription factor activity"/>
    <property type="evidence" value="ECO:0007669"/>
    <property type="project" value="InterPro"/>
</dbReference>
<reference evidence="5 6" key="1">
    <citation type="submission" date="2019-04" db="EMBL/GenBank/DDBJ databases">
        <authorList>
            <person name="Li J."/>
        </authorList>
    </citation>
    <scope>NUCLEOTIDE SEQUENCE [LARGE SCALE GENOMIC DNA]</scope>
    <source>
        <strain evidence="5 6">KCTC 42687</strain>
    </source>
</reference>
<dbReference type="Pfam" id="PF00392">
    <property type="entry name" value="GntR"/>
    <property type="match status" value="1"/>
</dbReference>
<keyword evidence="2" id="KW-0238">DNA-binding</keyword>
<proteinExistence type="predicted"/>
<dbReference type="InterPro" id="IPR000524">
    <property type="entry name" value="Tscrpt_reg_HTH_GntR"/>
</dbReference>
<dbReference type="SUPFAM" id="SSF46785">
    <property type="entry name" value="Winged helix' DNA-binding domain"/>
    <property type="match status" value="1"/>
</dbReference>
<evidence type="ECO:0000259" key="4">
    <source>
        <dbReference type="PROSITE" id="PS50949"/>
    </source>
</evidence>
<keyword evidence="3" id="KW-0804">Transcription</keyword>
<dbReference type="PANTHER" id="PTHR43537:SF53">
    <property type="entry name" value="HTH-TYPE TRANSCRIPTIONAL REPRESSOR NANR"/>
    <property type="match status" value="1"/>
</dbReference>
<organism evidence="5 6">
    <name type="scientific">Paracoccus gahaiensis</name>
    <dbReference type="NCBI Taxonomy" id="1706839"/>
    <lineage>
        <taxon>Bacteria</taxon>
        <taxon>Pseudomonadati</taxon>
        <taxon>Pseudomonadota</taxon>
        <taxon>Alphaproteobacteria</taxon>
        <taxon>Rhodobacterales</taxon>
        <taxon>Paracoccaceae</taxon>
        <taxon>Paracoccus</taxon>
    </lineage>
</organism>
<evidence type="ECO:0000256" key="3">
    <source>
        <dbReference type="ARBA" id="ARBA00023163"/>
    </source>
</evidence>
<feature type="domain" description="HTH gntR-type" evidence="4">
    <location>
        <begin position="16"/>
        <end position="84"/>
    </location>
</feature>
<dbReference type="InterPro" id="IPR036390">
    <property type="entry name" value="WH_DNA-bd_sf"/>
</dbReference>
<dbReference type="InterPro" id="IPR011711">
    <property type="entry name" value="GntR_C"/>
</dbReference>
<evidence type="ECO:0000313" key="5">
    <source>
        <dbReference type="EMBL" id="TJZ91253.1"/>
    </source>
</evidence>
<keyword evidence="1" id="KW-0805">Transcription regulation</keyword>
<dbReference type="Gene3D" id="1.10.10.10">
    <property type="entry name" value="Winged helix-like DNA-binding domain superfamily/Winged helix DNA-binding domain"/>
    <property type="match status" value="1"/>
</dbReference>
<name>A0A4U0R830_9RHOB</name>
<keyword evidence="6" id="KW-1185">Reference proteome</keyword>
<dbReference type="Pfam" id="PF07729">
    <property type="entry name" value="FCD"/>
    <property type="match status" value="1"/>
</dbReference>
<dbReference type="Gene3D" id="1.20.120.530">
    <property type="entry name" value="GntR ligand-binding domain-like"/>
    <property type="match status" value="1"/>
</dbReference>
<gene>
    <name evidence="5" type="primary">nanR</name>
    <name evidence="5" type="ORF">FA743_12065</name>
</gene>
<dbReference type="InterPro" id="IPR036388">
    <property type="entry name" value="WH-like_DNA-bd_sf"/>
</dbReference>
<dbReference type="PRINTS" id="PR00035">
    <property type="entry name" value="HTHGNTR"/>
</dbReference>
<dbReference type="EMBL" id="SUNI01000011">
    <property type="protein sequence ID" value="TJZ91253.1"/>
    <property type="molecule type" value="Genomic_DNA"/>
</dbReference>
<dbReference type="PANTHER" id="PTHR43537">
    <property type="entry name" value="TRANSCRIPTIONAL REGULATOR, GNTR FAMILY"/>
    <property type="match status" value="1"/>
</dbReference>
<dbReference type="NCBIfam" id="NF003011">
    <property type="entry name" value="PRK03837.1"/>
    <property type="match status" value="1"/>
</dbReference>
<evidence type="ECO:0000313" key="6">
    <source>
        <dbReference type="Proteomes" id="UP000309747"/>
    </source>
</evidence>
<dbReference type="RefSeq" id="WP_136886358.1">
    <property type="nucleotide sequence ID" value="NZ_SUNI01000011.1"/>
</dbReference>
<dbReference type="OrthoDB" id="9028214at2"/>
<dbReference type="AlphaFoldDB" id="A0A4U0R830"/>
<dbReference type="SMART" id="SM00895">
    <property type="entry name" value="FCD"/>
    <property type="match status" value="1"/>
</dbReference>
<sequence length="248" mass="27758">MMKKDDATTPERIVRRKLSDQVFERLRDLMSSGELPPGAPMPSERDLMERFGVGRPAVREALQHMHTMGLITISHGERSRVNELSAGSVLSRVDDVARMLLSSEPDQLDHLKQARRMFECGLVREAARQATPADVADLRDLIDRQRAVTREAQLFVSLDMAFHTRIAAISGNPILTATSQSMLRWLFQYHGILLHWSGNEEITLIEHQEIADRIAAADADGAVRVMQAHLDRSTDLYTHGNGQGTALD</sequence>
<dbReference type="InterPro" id="IPR008920">
    <property type="entry name" value="TF_FadR/GntR_C"/>
</dbReference>
<dbReference type="CDD" id="cd07377">
    <property type="entry name" value="WHTH_GntR"/>
    <property type="match status" value="1"/>
</dbReference>
<protein>
    <submittedName>
        <fullName evidence="5">Transcriptional regulator NanR</fullName>
    </submittedName>
</protein>